<reference evidence="3 4" key="1">
    <citation type="submission" date="2018-07" db="EMBL/GenBank/DDBJ databases">
        <title>Complete genome sequence of Spiroplasma alleghenense PLHS-1 (ATCC 51752).</title>
        <authorList>
            <person name="Chou L."/>
            <person name="Lee T.-Y."/>
            <person name="Tsai Y.-M."/>
            <person name="Kuo C.-H."/>
        </authorList>
    </citation>
    <scope>NUCLEOTIDE SEQUENCE [LARGE SCALE GENOMIC DNA]</scope>
    <source>
        <strain evidence="3 4">PLHS-1</strain>
    </source>
</reference>
<dbReference type="OrthoDB" id="9773308at2"/>
<evidence type="ECO:0000256" key="1">
    <source>
        <dbReference type="ARBA" id="ARBA00023125"/>
    </source>
</evidence>
<dbReference type="GO" id="GO:0003677">
    <property type="term" value="F:DNA binding"/>
    <property type="evidence" value="ECO:0007669"/>
    <property type="project" value="UniProtKB-KW"/>
</dbReference>
<keyword evidence="4" id="KW-1185">Reference proteome</keyword>
<evidence type="ECO:0000313" key="4">
    <source>
        <dbReference type="Proteomes" id="UP000254792"/>
    </source>
</evidence>
<sequence length="251" mass="30429">MEQFYTTKQISKICSVTRKGLNYYQEKGLLIPAKIENNKALYSGANIATLQQILLLKKLHYSIDEIEIIMLSENWNPKYMFQNYQVYLKQRILDYQTMCESLQEVEQMYENNNFDNIMDRKNFIIFSKKKSVSSVIWKFWDDKNEFIKNKNQKDLLTSYMKKTFVMYKDYLENKIELVQLYDLYEEIEGILKQSFPHYFNPYIKNLGFWWTYEESYIKIQISLCGFTLGKNYYETFLRFWQNKLCSGGYEN</sequence>
<dbReference type="Gene3D" id="1.10.1660.10">
    <property type="match status" value="1"/>
</dbReference>
<dbReference type="PROSITE" id="PS50937">
    <property type="entry name" value="HTH_MERR_2"/>
    <property type="match status" value="1"/>
</dbReference>
<dbReference type="GO" id="GO:0003700">
    <property type="term" value="F:DNA-binding transcription factor activity"/>
    <property type="evidence" value="ECO:0007669"/>
    <property type="project" value="InterPro"/>
</dbReference>
<proteinExistence type="predicted"/>
<gene>
    <name evidence="3" type="ORF">SALLE_v1c09310</name>
</gene>
<dbReference type="PANTHER" id="PTHR30204:SF96">
    <property type="entry name" value="CHROMOSOME-ANCHORING PROTEIN RACA"/>
    <property type="match status" value="1"/>
</dbReference>
<protein>
    <recommendedName>
        <fullName evidence="2">HTH merR-type domain-containing protein</fullName>
    </recommendedName>
</protein>
<dbReference type="InterPro" id="IPR000551">
    <property type="entry name" value="MerR-type_HTH_dom"/>
</dbReference>
<dbReference type="Proteomes" id="UP000254792">
    <property type="component" value="Chromosome"/>
</dbReference>
<dbReference type="KEGG" id="salx:SALLE_v1c09310"/>
<dbReference type="Pfam" id="PF13411">
    <property type="entry name" value="MerR_1"/>
    <property type="match status" value="1"/>
</dbReference>
<dbReference type="InterPro" id="IPR047057">
    <property type="entry name" value="MerR_fam"/>
</dbReference>
<dbReference type="SMART" id="SM00422">
    <property type="entry name" value="HTH_MERR"/>
    <property type="match status" value="1"/>
</dbReference>
<dbReference type="PANTHER" id="PTHR30204">
    <property type="entry name" value="REDOX-CYCLING DRUG-SENSING TRANSCRIPTIONAL ACTIVATOR SOXR"/>
    <property type="match status" value="1"/>
</dbReference>
<dbReference type="EMBL" id="CP031376">
    <property type="protein sequence ID" value="AXK51601.1"/>
    <property type="molecule type" value="Genomic_DNA"/>
</dbReference>
<evidence type="ECO:0000313" key="3">
    <source>
        <dbReference type="EMBL" id="AXK51601.1"/>
    </source>
</evidence>
<name>A0A345Z4S2_9MOLU</name>
<dbReference type="SUPFAM" id="SSF46955">
    <property type="entry name" value="Putative DNA-binding domain"/>
    <property type="match status" value="1"/>
</dbReference>
<accession>A0A345Z4S2</accession>
<organism evidence="3 4">
    <name type="scientific">Spiroplasma alleghenense</name>
    <dbReference type="NCBI Taxonomy" id="216931"/>
    <lineage>
        <taxon>Bacteria</taxon>
        <taxon>Bacillati</taxon>
        <taxon>Mycoplasmatota</taxon>
        <taxon>Mollicutes</taxon>
        <taxon>Entomoplasmatales</taxon>
        <taxon>Spiroplasmataceae</taxon>
        <taxon>Spiroplasma</taxon>
    </lineage>
</organism>
<keyword evidence="1" id="KW-0238">DNA-binding</keyword>
<feature type="domain" description="HTH merR-type" evidence="2">
    <location>
        <begin position="1"/>
        <end position="72"/>
    </location>
</feature>
<dbReference type="InterPro" id="IPR009061">
    <property type="entry name" value="DNA-bd_dom_put_sf"/>
</dbReference>
<dbReference type="RefSeq" id="WP_115558496.1">
    <property type="nucleotide sequence ID" value="NZ_CP031376.1"/>
</dbReference>
<dbReference type="AlphaFoldDB" id="A0A345Z4S2"/>
<evidence type="ECO:0000259" key="2">
    <source>
        <dbReference type="PROSITE" id="PS50937"/>
    </source>
</evidence>